<dbReference type="Proteomes" id="UP000253562">
    <property type="component" value="Unassembled WGS sequence"/>
</dbReference>
<sequence>MLGVTLAILLQAAVTGDTTTDYNTAFKSANETGKPMLVLVGTDWCPACVTMKQSVMPRLLRAGRLSGVVYTEVNADAQPTIARKIMSGGGYPQLAMYRKTKDGWKRQILIGVQSESTIKTLVDRAVEAQEAETEDKLEVIPVSK</sequence>
<evidence type="ECO:0000313" key="3">
    <source>
        <dbReference type="Proteomes" id="UP000253562"/>
    </source>
</evidence>
<reference evidence="2 3" key="1">
    <citation type="submission" date="2018-07" db="EMBL/GenBank/DDBJ databases">
        <title>Comparative genomes isolates from brazilian mangrove.</title>
        <authorList>
            <person name="De Araujo J.E."/>
            <person name="Taketani R.G."/>
            <person name="Silva M.C.P."/>
            <person name="Lourenco M.V."/>
            <person name="Oliveira V.M."/>
            <person name="Andreote F.D."/>
        </authorList>
    </citation>
    <scope>NUCLEOTIDE SEQUENCE [LARGE SCALE GENOMIC DNA]</scope>
    <source>
        <strain evidence="2 3">HEX PRIS-MGV</strain>
    </source>
</reference>
<organism evidence="2 3">
    <name type="scientific">Bremerella cremea</name>
    <dbReference type="NCBI Taxonomy" id="1031537"/>
    <lineage>
        <taxon>Bacteria</taxon>
        <taxon>Pseudomonadati</taxon>
        <taxon>Planctomycetota</taxon>
        <taxon>Planctomycetia</taxon>
        <taxon>Pirellulales</taxon>
        <taxon>Pirellulaceae</taxon>
        <taxon>Bremerella</taxon>
    </lineage>
</organism>
<dbReference type="Pfam" id="PF13899">
    <property type="entry name" value="Thioredoxin_7"/>
    <property type="match status" value="1"/>
</dbReference>
<evidence type="ECO:0000313" key="2">
    <source>
        <dbReference type="EMBL" id="RCS55964.1"/>
    </source>
</evidence>
<gene>
    <name evidence="2" type="ORF">DTL42_00815</name>
</gene>
<dbReference type="RefSeq" id="WP_114366773.1">
    <property type="nucleotide sequence ID" value="NZ_QPEX01000006.1"/>
</dbReference>
<comment type="caution">
    <text evidence="2">The sequence shown here is derived from an EMBL/GenBank/DDBJ whole genome shotgun (WGS) entry which is preliminary data.</text>
</comment>
<name>A0A368KZN8_9BACT</name>
<dbReference type="SUPFAM" id="SSF52833">
    <property type="entry name" value="Thioredoxin-like"/>
    <property type="match status" value="1"/>
</dbReference>
<evidence type="ECO:0000259" key="1">
    <source>
        <dbReference type="PROSITE" id="PS51352"/>
    </source>
</evidence>
<dbReference type="EMBL" id="QPEX01000006">
    <property type="protein sequence ID" value="RCS55964.1"/>
    <property type="molecule type" value="Genomic_DNA"/>
</dbReference>
<accession>A0A368KZN8</accession>
<protein>
    <submittedName>
        <fullName evidence="2">Thioredoxin family protein</fullName>
    </submittedName>
</protein>
<dbReference type="CDD" id="cd02947">
    <property type="entry name" value="TRX_family"/>
    <property type="match status" value="1"/>
</dbReference>
<dbReference type="OrthoDB" id="276516at2"/>
<dbReference type="Gene3D" id="3.40.30.10">
    <property type="entry name" value="Glutaredoxin"/>
    <property type="match status" value="1"/>
</dbReference>
<proteinExistence type="predicted"/>
<dbReference type="InterPro" id="IPR036249">
    <property type="entry name" value="Thioredoxin-like_sf"/>
</dbReference>
<dbReference type="PROSITE" id="PS51352">
    <property type="entry name" value="THIOREDOXIN_2"/>
    <property type="match status" value="1"/>
</dbReference>
<dbReference type="AlphaFoldDB" id="A0A368KZN8"/>
<feature type="domain" description="Thioredoxin" evidence="1">
    <location>
        <begin position="1"/>
        <end position="127"/>
    </location>
</feature>
<dbReference type="InterPro" id="IPR013766">
    <property type="entry name" value="Thioredoxin_domain"/>
</dbReference>